<keyword evidence="2" id="KW-1185">Reference proteome</keyword>
<reference evidence="2" key="1">
    <citation type="journal article" date="2015" name="PLoS Genet.">
        <title>The dynamic genome and transcriptome of the human fungal pathogen Blastomyces and close relative Emmonsia.</title>
        <authorList>
            <person name="Munoz J.F."/>
            <person name="Gauthier G.M."/>
            <person name="Desjardins C.A."/>
            <person name="Gallo J.E."/>
            <person name="Holder J."/>
            <person name="Sullivan T.D."/>
            <person name="Marty A.J."/>
            <person name="Carmen J.C."/>
            <person name="Chen Z."/>
            <person name="Ding L."/>
            <person name="Gujja S."/>
            <person name="Magrini V."/>
            <person name="Misas E."/>
            <person name="Mitreva M."/>
            <person name="Priest M."/>
            <person name="Saif S."/>
            <person name="Whiston E.A."/>
            <person name="Young S."/>
            <person name="Zeng Q."/>
            <person name="Goldman W.E."/>
            <person name="Mardis E.R."/>
            <person name="Taylor J.W."/>
            <person name="McEwen J.G."/>
            <person name="Clay O.K."/>
            <person name="Klein B.S."/>
            <person name="Cuomo C.A."/>
        </authorList>
    </citation>
    <scope>NUCLEOTIDE SEQUENCE [LARGE SCALE GENOMIC DNA]</scope>
    <source>
        <strain evidence="2">UAMH 139</strain>
    </source>
</reference>
<organism evidence="1 2">
    <name type="scientific">Blastomyces silverae</name>
    <dbReference type="NCBI Taxonomy" id="2060906"/>
    <lineage>
        <taxon>Eukaryota</taxon>
        <taxon>Fungi</taxon>
        <taxon>Dikarya</taxon>
        <taxon>Ascomycota</taxon>
        <taxon>Pezizomycotina</taxon>
        <taxon>Eurotiomycetes</taxon>
        <taxon>Eurotiomycetidae</taxon>
        <taxon>Onygenales</taxon>
        <taxon>Ajellomycetaceae</taxon>
        <taxon>Blastomyces</taxon>
    </lineage>
</organism>
<gene>
    <name evidence="1" type="ORF">EMPG_16613</name>
</gene>
<accession>A0A0H1B965</accession>
<evidence type="ECO:0000313" key="1">
    <source>
        <dbReference type="EMBL" id="KLJ07915.1"/>
    </source>
</evidence>
<sequence>MGTGAGAGGGGDDASTAVGGIAAVCVVDCESEPGAYTIGAGWADVEVEVGGTGPALLALTSPLPIGTAVGIDVEAEGDVVGSCAFETGSSDGLFEGGFWLGISTSPMVGVWDTMMIEWKLNVKSTMDNGQRSITGYLGIRVEEWDAT</sequence>
<dbReference type="AlphaFoldDB" id="A0A0H1B965"/>
<dbReference type="Proteomes" id="UP000053573">
    <property type="component" value="Unassembled WGS sequence"/>
</dbReference>
<dbReference type="EMBL" id="LDEV01002725">
    <property type="protein sequence ID" value="KLJ07915.1"/>
    <property type="molecule type" value="Genomic_DNA"/>
</dbReference>
<proteinExistence type="predicted"/>
<name>A0A0H1B965_9EURO</name>
<protein>
    <submittedName>
        <fullName evidence="1">Uncharacterized protein</fullName>
    </submittedName>
</protein>
<comment type="caution">
    <text evidence="1">The sequence shown here is derived from an EMBL/GenBank/DDBJ whole genome shotgun (WGS) entry which is preliminary data.</text>
</comment>
<evidence type="ECO:0000313" key="2">
    <source>
        <dbReference type="Proteomes" id="UP000053573"/>
    </source>
</evidence>